<dbReference type="PANTHER" id="PTHR30483">
    <property type="entry name" value="LEUCINE-SPECIFIC-BINDING PROTEIN"/>
    <property type="match status" value="1"/>
</dbReference>
<sequence length="149" mass="16213">MKKIYKFALVLLSTIGLILGTTSTSFSKVEGDKIILGAAVSLTGKYSTNGKHTQNGYNLAVKRINEKGGVKVGGKKYKFDIIYYDDESNSGRAAQLAERLIKQDGVKYMLGPYSSGLTKAIAPITEENKIPMVEANGASRSLFTKGYKY</sequence>
<proteinExistence type="predicted"/>
<evidence type="ECO:0000259" key="2">
    <source>
        <dbReference type="Pfam" id="PF13458"/>
    </source>
</evidence>
<dbReference type="AlphaFoldDB" id="A0A382Q1N3"/>
<organism evidence="3">
    <name type="scientific">marine metagenome</name>
    <dbReference type="NCBI Taxonomy" id="408172"/>
    <lineage>
        <taxon>unclassified sequences</taxon>
        <taxon>metagenomes</taxon>
        <taxon>ecological metagenomes</taxon>
    </lineage>
</organism>
<evidence type="ECO:0000313" key="3">
    <source>
        <dbReference type="EMBL" id="SVC78151.1"/>
    </source>
</evidence>
<dbReference type="InterPro" id="IPR028081">
    <property type="entry name" value="Leu-bd"/>
</dbReference>
<feature type="domain" description="Leucine-binding protein" evidence="2">
    <location>
        <begin position="35"/>
        <end position="136"/>
    </location>
</feature>
<evidence type="ECO:0000256" key="1">
    <source>
        <dbReference type="ARBA" id="ARBA00022729"/>
    </source>
</evidence>
<dbReference type="PANTHER" id="PTHR30483:SF37">
    <property type="entry name" value="ABC TRANSPORTER SUBSTRATE-BINDING PROTEIN"/>
    <property type="match status" value="1"/>
</dbReference>
<dbReference type="InterPro" id="IPR051010">
    <property type="entry name" value="BCAA_transport"/>
</dbReference>
<gene>
    <name evidence="3" type="ORF">METZ01_LOCUS331005</name>
</gene>
<accession>A0A382Q1N3</accession>
<dbReference type="SUPFAM" id="SSF53822">
    <property type="entry name" value="Periplasmic binding protein-like I"/>
    <property type="match status" value="1"/>
</dbReference>
<dbReference type="Gene3D" id="3.40.50.2300">
    <property type="match status" value="1"/>
</dbReference>
<feature type="non-terminal residue" evidence="3">
    <location>
        <position position="149"/>
    </location>
</feature>
<dbReference type="InterPro" id="IPR028082">
    <property type="entry name" value="Peripla_BP_I"/>
</dbReference>
<keyword evidence="1" id="KW-0732">Signal</keyword>
<dbReference type="EMBL" id="UINC01110564">
    <property type="protein sequence ID" value="SVC78151.1"/>
    <property type="molecule type" value="Genomic_DNA"/>
</dbReference>
<name>A0A382Q1N3_9ZZZZ</name>
<reference evidence="3" key="1">
    <citation type="submission" date="2018-05" db="EMBL/GenBank/DDBJ databases">
        <authorList>
            <person name="Lanie J.A."/>
            <person name="Ng W.-L."/>
            <person name="Kazmierczak K.M."/>
            <person name="Andrzejewski T.M."/>
            <person name="Davidsen T.M."/>
            <person name="Wayne K.J."/>
            <person name="Tettelin H."/>
            <person name="Glass J.I."/>
            <person name="Rusch D."/>
            <person name="Podicherti R."/>
            <person name="Tsui H.-C.T."/>
            <person name="Winkler M.E."/>
        </authorList>
    </citation>
    <scope>NUCLEOTIDE SEQUENCE</scope>
</reference>
<protein>
    <recommendedName>
        <fullName evidence="2">Leucine-binding protein domain-containing protein</fullName>
    </recommendedName>
</protein>
<dbReference type="Pfam" id="PF13458">
    <property type="entry name" value="Peripla_BP_6"/>
    <property type="match status" value="1"/>
</dbReference>